<dbReference type="InterPro" id="IPR032675">
    <property type="entry name" value="LRR_dom_sf"/>
</dbReference>
<dbReference type="Gene3D" id="3.80.10.10">
    <property type="entry name" value="Ribonuclease Inhibitor"/>
    <property type="match status" value="1"/>
</dbReference>
<name>A0A8J4WGV5_9TREM</name>
<dbReference type="EMBL" id="LUCH01002624">
    <property type="protein sequence ID" value="KAF5401213.1"/>
    <property type="molecule type" value="Genomic_DNA"/>
</dbReference>
<comment type="caution">
    <text evidence="1">The sequence shown here is derived from an EMBL/GenBank/DDBJ whole genome shotgun (WGS) entry which is preliminary data.</text>
</comment>
<keyword evidence="2" id="KW-1185">Reference proteome</keyword>
<reference evidence="1" key="1">
    <citation type="submission" date="2019-05" db="EMBL/GenBank/DDBJ databases">
        <title>Annotation for the trematode Paragonimus heterotremus.</title>
        <authorList>
            <person name="Choi Y.-J."/>
        </authorList>
    </citation>
    <scope>NUCLEOTIDE SEQUENCE</scope>
    <source>
        <strain evidence="1">LC</strain>
    </source>
</reference>
<gene>
    <name evidence="1" type="ORF">PHET_05529</name>
</gene>
<dbReference type="SUPFAM" id="SSF52047">
    <property type="entry name" value="RNI-like"/>
    <property type="match status" value="1"/>
</dbReference>
<dbReference type="SMART" id="SM00368">
    <property type="entry name" value="LRR_RI"/>
    <property type="match status" value="4"/>
</dbReference>
<dbReference type="Proteomes" id="UP000748531">
    <property type="component" value="Unassembled WGS sequence"/>
</dbReference>
<organism evidence="1 2">
    <name type="scientific">Paragonimus heterotremus</name>
    <dbReference type="NCBI Taxonomy" id="100268"/>
    <lineage>
        <taxon>Eukaryota</taxon>
        <taxon>Metazoa</taxon>
        <taxon>Spiralia</taxon>
        <taxon>Lophotrochozoa</taxon>
        <taxon>Platyhelminthes</taxon>
        <taxon>Trematoda</taxon>
        <taxon>Digenea</taxon>
        <taxon>Plagiorchiida</taxon>
        <taxon>Troglotremata</taxon>
        <taxon>Troglotrematidae</taxon>
        <taxon>Paragonimus</taxon>
    </lineage>
</organism>
<dbReference type="InterPro" id="IPR001611">
    <property type="entry name" value="Leu-rich_rpt"/>
</dbReference>
<protein>
    <submittedName>
        <fullName evidence="1">Uncharacterized protein</fullName>
    </submittedName>
</protein>
<accession>A0A8J4WGV5</accession>
<dbReference type="Pfam" id="PF13516">
    <property type="entry name" value="LRR_6"/>
    <property type="match status" value="1"/>
</dbReference>
<evidence type="ECO:0000313" key="2">
    <source>
        <dbReference type="Proteomes" id="UP000748531"/>
    </source>
</evidence>
<proteinExistence type="predicted"/>
<dbReference type="OrthoDB" id="76105at2759"/>
<dbReference type="PANTHER" id="PTHR24114:SF2">
    <property type="entry name" value="F-BOX DOMAIN-CONTAINING PROTEIN-RELATED"/>
    <property type="match status" value="1"/>
</dbReference>
<dbReference type="InterPro" id="IPR052394">
    <property type="entry name" value="LRR-containing"/>
</dbReference>
<dbReference type="AlphaFoldDB" id="A0A8J4WGV5"/>
<sequence length="236" mass="26069">MLLTILEKLQAISQLTQPLTDNTIKDSAADSILDCLQQLRWIKNIQLHHNLLGISSAEGIRRLLAMVTSLKILNCSWNQFRADAVASLVSGMKDNYGLEELSLAWNGLADLGALAIGNALKCMSQLRLLNLEANRIGTLGLVGLFVGLAEGGTLVELYLGHNPIPEQAAVIAVEALAYGMSHTALMVLDITTIKFNQTMDVALKEIRKRRPKFKFVYGYPDKYRWQGFPEVSETTI</sequence>
<evidence type="ECO:0000313" key="1">
    <source>
        <dbReference type="EMBL" id="KAF5401213.1"/>
    </source>
</evidence>
<dbReference type="PANTHER" id="PTHR24114">
    <property type="entry name" value="LEUCINE RICH REPEAT FAMILY PROTEIN"/>
    <property type="match status" value="1"/>
</dbReference>